<dbReference type="Gene3D" id="3.40.50.720">
    <property type="entry name" value="NAD(P)-binding Rossmann-like Domain"/>
    <property type="match status" value="1"/>
</dbReference>
<evidence type="ECO:0000313" key="1">
    <source>
        <dbReference type="EMBL" id="SVE47868.1"/>
    </source>
</evidence>
<accession>A0A383DVJ7</accession>
<protein>
    <recommendedName>
        <fullName evidence="2">NAD-dependent epimerase/dehydratase domain-containing protein</fullName>
    </recommendedName>
</protein>
<organism evidence="1">
    <name type="scientific">marine metagenome</name>
    <dbReference type="NCBI Taxonomy" id="408172"/>
    <lineage>
        <taxon>unclassified sequences</taxon>
        <taxon>metagenomes</taxon>
        <taxon>ecological metagenomes</taxon>
    </lineage>
</organism>
<dbReference type="AlphaFoldDB" id="A0A383DVJ7"/>
<feature type="non-terminal residue" evidence="1">
    <location>
        <position position="1"/>
    </location>
</feature>
<gene>
    <name evidence="1" type="ORF">METZ01_LOCUS500722</name>
</gene>
<name>A0A383DVJ7_9ZZZZ</name>
<proteinExistence type="predicted"/>
<reference evidence="1" key="1">
    <citation type="submission" date="2018-05" db="EMBL/GenBank/DDBJ databases">
        <authorList>
            <person name="Lanie J.A."/>
            <person name="Ng W.-L."/>
            <person name="Kazmierczak K.M."/>
            <person name="Andrzejewski T.M."/>
            <person name="Davidsen T.M."/>
            <person name="Wayne K.J."/>
            <person name="Tettelin H."/>
            <person name="Glass J.I."/>
            <person name="Rusch D."/>
            <person name="Podicherti R."/>
            <person name="Tsui H.-C.T."/>
            <person name="Winkler M.E."/>
        </authorList>
    </citation>
    <scope>NUCLEOTIDE SEQUENCE</scope>
</reference>
<dbReference type="Gene3D" id="3.90.25.10">
    <property type="entry name" value="UDP-galactose 4-epimerase, domain 1"/>
    <property type="match status" value="1"/>
</dbReference>
<evidence type="ECO:0008006" key="2">
    <source>
        <dbReference type="Google" id="ProtNLM"/>
    </source>
</evidence>
<sequence length="67" mass="7520">ALFSALGKAPQIEFIDMPHHIQDKYQYFTEAEMSNLRSAGYVAPFTSLEAGISDYVSKFLATNDPYL</sequence>
<dbReference type="EMBL" id="UINC01220103">
    <property type="protein sequence ID" value="SVE47868.1"/>
    <property type="molecule type" value="Genomic_DNA"/>
</dbReference>